<organism evidence="5 6">
    <name type="scientific">Candidatus Muproteobacteria bacterium RBG_16_60_9</name>
    <dbReference type="NCBI Taxonomy" id="1817755"/>
    <lineage>
        <taxon>Bacteria</taxon>
        <taxon>Pseudomonadati</taxon>
        <taxon>Pseudomonadota</taxon>
        <taxon>Candidatus Muproteobacteria</taxon>
    </lineage>
</organism>
<dbReference type="InterPro" id="IPR051201">
    <property type="entry name" value="Chloro_Bact_Ser_Proteases"/>
</dbReference>
<dbReference type="PANTHER" id="PTHR43343">
    <property type="entry name" value="PEPTIDASE S12"/>
    <property type="match status" value="1"/>
</dbReference>
<dbReference type="PRINTS" id="PR00834">
    <property type="entry name" value="PROTEASES2C"/>
</dbReference>
<dbReference type="GO" id="GO:0004252">
    <property type="term" value="F:serine-type endopeptidase activity"/>
    <property type="evidence" value="ECO:0007669"/>
    <property type="project" value="InterPro"/>
</dbReference>
<evidence type="ECO:0008006" key="7">
    <source>
        <dbReference type="Google" id="ProtNLM"/>
    </source>
</evidence>
<evidence type="ECO:0000256" key="4">
    <source>
        <dbReference type="SAM" id="Phobius"/>
    </source>
</evidence>
<dbReference type="InterPro" id="IPR001940">
    <property type="entry name" value="Peptidase_S1C"/>
</dbReference>
<dbReference type="Gene3D" id="2.40.10.120">
    <property type="match status" value="1"/>
</dbReference>
<gene>
    <name evidence="5" type="ORF">A2W18_10155</name>
</gene>
<evidence type="ECO:0000256" key="2">
    <source>
        <dbReference type="ARBA" id="ARBA00022801"/>
    </source>
</evidence>
<dbReference type="Pfam" id="PF13365">
    <property type="entry name" value="Trypsin_2"/>
    <property type="match status" value="1"/>
</dbReference>
<dbReference type="GO" id="GO:0006508">
    <property type="term" value="P:proteolysis"/>
    <property type="evidence" value="ECO:0007669"/>
    <property type="project" value="UniProtKB-KW"/>
</dbReference>
<dbReference type="SUPFAM" id="SSF50494">
    <property type="entry name" value="Trypsin-like serine proteases"/>
    <property type="match status" value="1"/>
</dbReference>
<evidence type="ECO:0000313" key="5">
    <source>
        <dbReference type="EMBL" id="OGI68851.1"/>
    </source>
</evidence>
<feature type="transmembrane region" description="Helical" evidence="4">
    <location>
        <begin position="63"/>
        <end position="82"/>
    </location>
</feature>
<keyword evidence="4" id="KW-1133">Transmembrane helix</keyword>
<reference evidence="5 6" key="1">
    <citation type="journal article" date="2016" name="Nat. Commun.">
        <title>Thousands of microbial genomes shed light on interconnected biogeochemical processes in an aquifer system.</title>
        <authorList>
            <person name="Anantharaman K."/>
            <person name="Brown C.T."/>
            <person name="Hug L.A."/>
            <person name="Sharon I."/>
            <person name="Castelle C.J."/>
            <person name="Probst A.J."/>
            <person name="Thomas B.C."/>
            <person name="Singh A."/>
            <person name="Wilkins M.J."/>
            <person name="Karaoz U."/>
            <person name="Brodie E.L."/>
            <person name="Williams K.H."/>
            <person name="Hubbard S.S."/>
            <person name="Banfield J.F."/>
        </authorList>
    </citation>
    <scope>NUCLEOTIDE SEQUENCE [LARGE SCALE GENOMIC DNA]</scope>
</reference>
<dbReference type="EMBL" id="MFSP01000035">
    <property type="protein sequence ID" value="OGI68851.1"/>
    <property type="molecule type" value="Genomic_DNA"/>
</dbReference>
<evidence type="ECO:0000256" key="1">
    <source>
        <dbReference type="ARBA" id="ARBA00022670"/>
    </source>
</evidence>
<feature type="compositionally biased region" description="Low complexity" evidence="3">
    <location>
        <begin position="36"/>
        <end position="51"/>
    </location>
</feature>
<keyword evidence="1" id="KW-0645">Protease</keyword>
<proteinExistence type="predicted"/>
<feature type="compositionally biased region" description="Polar residues" evidence="3">
    <location>
        <begin position="1"/>
        <end position="13"/>
    </location>
</feature>
<dbReference type="PANTHER" id="PTHR43343:SF3">
    <property type="entry name" value="PROTEASE DO-LIKE 8, CHLOROPLASTIC"/>
    <property type="match status" value="1"/>
</dbReference>
<keyword evidence="2" id="KW-0378">Hydrolase</keyword>
<feature type="compositionally biased region" description="Basic and acidic residues" evidence="3">
    <location>
        <begin position="20"/>
        <end position="35"/>
    </location>
</feature>
<keyword evidence="4" id="KW-0812">Transmembrane</keyword>
<protein>
    <recommendedName>
        <fullName evidence="7">Peptidase S1</fullName>
    </recommendedName>
</protein>
<comment type="caution">
    <text evidence="5">The sequence shown here is derived from an EMBL/GenBank/DDBJ whole genome shotgun (WGS) entry which is preliminary data.</text>
</comment>
<sequence length="320" mass="33440">MKRVTLYSSSSRQAKVGQSGERRVSKRVDTRHADPDASPASLSAQSSKSESPGWHARYRRYRIAWLATGAVMLVALSSWLIMNVALVPSPRYLTQAEVGATVAQILKTANLPSPAARAYAAIKPSVVRVRGFNYANATGDVPETSIGSGVVIIDKGIILTSLHVVASADRVSVVFDDGTESEATIVVRQPERDIAVLWATSLPDNLVAATMRSTQDLVPGDQVIAVGFPFGIGPSVSAGVISGLRRQHRSISGDHMIEGLIQFDAAVNPGSSGGPLVTAGGEVVGIVSSILNPSNSNVFVGIGFAVPIENAASVAGTTPF</sequence>
<evidence type="ECO:0000313" key="6">
    <source>
        <dbReference type="Proteomes" id="UP000179076"/>
    </source>
</evidence>
<feature type="region of interest" description="Disordered" evidence="3">
    <location>
        <begin position="1"/>
        <end position="51"/>
    </location>
</feature>
<evidence type="ECO:0000256" key="3">
    <source>
        <dbReference type="SAM" id="MobiDB-lite"/>
    </source>
</evidence>
<name>A0A1F6VGS6_9PROT</name>
<dbReference type="InterPro" id="IPR009003">
    <property type="entry name" value="Peptidase_S1_PA"/>
</dbReference>
<keyword evidence="4" id="KW-0472">Membrane</keyword>
<accession>A0A1F6VGS6</accession>
<dbReference type="AlphaFoldDB" id="A0A1F6VGS6"/>
<dbReference type="Proteomes" id="UP000179076">
    <property type="component" value="Unassembled WGS sequence"/>
</dbReference>